<dbReference type="AlphaFoldDB" id="A0A397NWD0"/>
<dbReference type="PANTHER" id="PTHR39337">
    <property type="entry name" value="BLR5642 PROTEIN"/>
    <property type="match status" value="1"/>
</dbReference>
<dbReference type="OrthoDB" id="9789109at2"/>
<sequence>MALPFYTIGHSTLTIDAFAEALQAAGVTMVADIRTVPRSRTNPQFNADRLPDSLAASQIGHALLPALGGLRGKSRDVPPETDALWRNASFRNYADYAQGRAFAEGLDQLIALGRERRTAMMCAEAVWWRCHRRIVADHLIARGESVFHIIGGRIEPATLTPGARVAANRVTYPAAA</sequence>
<dbReference type="Proteomes" id="UP000266568">
    <property type="component" value="Unassembled WGS sequence"/>
</dbReference>
<dbReference type="PIRSF" id="PIRSF024492">
    <property type="entry name" value="UCP024492"/>
    <property type="match status" value="1"/>
</dbReference>
<keyword evidence="2" id="KW-1185">Reference proteome</keyword>
<reference evidence="1 2" key="1">
    <citation type="submission" date="2018-08" db="EMBL/GenBank/DDBJ databases">
        <title>Genomic Encyclopedia of Type Strains, Phase IV (KMG-IV): sequencing the most valuable type-strain genomes for metagenomic binning, comparative biology and taxonomic classification.</title>
        <authorList>
            <person name="Goeker M."/>
        </authorList>
    </citation>
    <scope>NUCLEOTIDE SEQUENCE [LARGE SCALE GENOMIC DNA]</scope>
    <source>
        <strain evidence="1 2">DSM 25527</strain>
    </source>
</reference>
<dbReference type="Pfam" id="PF04343">
    <property type="entry name" value="DUF488"/>
    <property type="match status" value="1"/>
</dbReference>
<dbReference type="PANTHER" id="PTHR39337:SF1">
    <property type="entry name" value="BLR5642 PROTEIN"/>
    <property type="match status" value="1"/>
</dbReference>
<dbReference type="InterPro" id="IPR007438">
    <property type="entry name" value="DUF488"/>
</dbReference>
<proteinExistence type="predicted"/>
<dbReference type="InterPro" id="IPR014519">
    <property type="entry name" value="UCP024492"/>
</dbReference>
<accession>A0A397NWD0</accession>
<evidence type="ECO:0000313" key="2">
    <source>
        <dbReference type="Proteomes" id="UP000266568"/>
    </source>
</evidence>
<comment type="caution">
    <text evidence="1">The sequence shown here is derived from an EMBL/GenBank/DDBJ whole genome shotgun (WGS) entry which is preliminary data.</text>
</comment>
<dbReference type="RefSeq" id="WP_119036965.1">
    <property type="nucleotide sequence ID" value="NZ_QXDC01000004.1"/>
</dbReference>
<organism evidence="1 2">
    <name type="scientific">Hephaestia caeni</name>
    <dbReference type="NCBI Taxonomy" id="645617"/>
    <lineage>
        <taxon>Bacteria</taxon>
        <taxon>Pseudomonadati</taxon>
        <taxon>Pseudomonadota</taxon>
        <taxon>Alphaproteobacteria</taxon>
        <taxon>Sphingomonadales</taxon>
        <taxon>Sphingomonadaceae</taxon>
        <taxon>Hephaestia</taxon>
    </lineage>
</organism>
<name>A0A397NWD0_9SPHN</name>
<evidence type="ECO:0000313" key="1">
    <source>
        <dbReference type="EMBL" id="RIA37691.1"/>
    </source>
</evidence>
<dbReference type="EMBL" id="QXDC01000004">
    <property type="protein sequence ID" value="RIA37691.1"/>
    <property type="molecule type" value="Genomic_DNA"/>
</dbReference>
<protein>
    <submittedName>
        <fullName evidence="1">Uncharacterized protein DUF488</fullName>
    </submittedName>
</protein>
<gene>
    <name evidence="1" type="ORF">DFR49_3578</name>
</gene>